<dbReference type="Gene3D" id="3.40.50.300">
    <property type="entry name" value="P-loop containing nucleotide triphosphate hydrolases"/>
    <property type="match status" value="2"/>
</dbReference>
<evidence type="ECO:0000313" key="8">
    <source>
        <dbReference type="EMBL" id="EJF91201.1"/>
    </source>
</evidence>
<dbReference type="SUPFAM" id="SSF52540">
    <property type="entry name" value="P-loop containing nucleoside triphosphate hydrolases"/>
    <property type="match status" value="1"/>
</dbReference>
<dbReference type="InterPro" id="IPR010225">
    <property type="entry name" value="HrpB"/>
</dbReference>
<keyword evidence="4" id="KW-0067">ATP-binding</keyword>
<dbReference type="InterPro" id="IPR013689">
    <property type="entry name" value="RNA_helicase_ATP-dep_HrpB_C"/>
</dbReference>
<dbReference type="FunFam" id="3.40.50.300:FF:002125">
    <property type="entry name" value="ATP-dependent helicase HrpB"/>
    <property type="match status" value="1"/>
</dbReference>
<dbReference type="Pfam" id="PF00270">
    <property type="entry name" value="DEAD"/>
    <property type="match status" value="1"/>
</dbReference>
<feature type="domain" description="Helicase C-terminal" evidence="7">
    <location>
        <begin position="218"/>
        <end position="388"/>
    </location>
</feature>
<dbReference type="Gene3D" id="1.20.120.1080">
    <property type="match status" value="1"/>
</dbReference>
<dbReference type="GO" id="GO:0003676">
    <property type="term" value="F:nucleic acid binding"/>
    <property type="evidence" value="ECO:0007669"/>
    <property type="project" value="InterPro"/>
</dbReference>
<dbReference type="PROSITE" id="PS51194">
    <property type="entry name" value="HELICASE_CTER"/>
    <property type="match status" value="1"/>
</dbReference>
<reference evidence="8 9" key="1">
    <citation type="submission" date="2012-03" db="EMBL/GenBank/DDBJ databases">
        <title>The Genome Sequence of Bartonella tamiae Th239.</title>
        <authorList>
            <consortium name="The Broad Institute Genome Sequencing Platform"/>
            <consortium name="The Broad Institute Genome Sequencing Center for Infectious Disease"/>
            <person name="Feldgarden M."/>
            <person name="Kirby J."/>
            <person name="Kosoy M."/>
            <person name="Birtles R."/>
            <person name="Probert W.S."/>
            <person name="Chiaraviglio L."/>
            <person name="Young S.K."/>
            <person name="Zeng Q."/>
            <person name="Gargeya S."/>
            <person name="Fitzgerald M."/>
            <person name="Haas B."/>
            <person name="Abouelleil A."/>
            <person name="Alvarado L."/>
            <person name="Arachchi H.M."/>
            <person name="Berlin A."/>
            <person name="Chapman S.B."/>
            <person name="Gearin G."/>
            <person name="Goldberg J."/>
            <person name="Griggs A."/>
            <person name="Gujja S."/>
            <person name="Hansen M."/>
            <person name="Heiman D."/>
            <person name="Howarth C."/>
            <person name="Larimer J."/>
            <person name="Lui A."/>
            <person name="MacDonald P.J.P."/>
            <person name="McCowen C."/>
            <person name="Montmayeur A."/>
            <person name="Murphy C."/>
            <person name="Neiman D."/>
            <person name="Pearson M."/>
            <person name="Priest M."/>
            <person name="Roberts A."/>
            <person name="Saif S."/>
            <person name="Shea T."/>
            <person name="Sisk P."/>
            <person name="Stolte C."/>
            <person name="Sykes S."/>
            <person name="Wortman J."/>
            <person name="Nusbaum C."/>
            <person name="Birren B."/>
        </authorList>
    </citation>
    <scope>NUCLEOTIDE SEQUENCE [LARGE SCALE GENOMIC DNA]</scope>
    <source>
        <strain evidence="8 9">Th239</strain>
    </source>
</reference>
<keyword evidence="9" id="KW-1185">Reference proteome</keyword>
<proteinExistence type="predicted"/>
<dbReference type="STRING" id="1094558.ME5_00533"/>
<dbReference type="EMBL" id="AIMB01000003">
    <property type="protein sequence ID" value="EJF91201.1"/>
    <property type="molecule type" value="Genomic_DNA"/>
</dbReference>
<comment type="caution">
    <text evidence="8">The sequence shown here is derived from an EMBL/GenBank/DDBJ whole genome shotgun (WGS) entry which is preliminary data.</text>
</comment>
<dbReference type="CDD" id="cd17990">
    <property type="entry name" value="DEXHc_HrpB"/>
    <property type="match status" value="1"/>
</dbReference>
<dbReference type="AlphaFoldDB" id="J0QYL3"/>
<keyword evidence="2" id="KW-0378">Hydrolase</keyword>
<dbReference type="PROSITE" id="PS51192">
    <property type="entry name" value="HELICASE_ATP_BIND_1"/>
    <property type="match status" value="1"/>
</dbReference>
<dbReference type="PIRSF" id="PIRSF005496">
    <property type="entry name" value="ATP_hel_hrpB"/>
    <property type="match status" value="1"/>
</dbReference>
<feature type="domain" description="Helicase ATP-binding" evidence="6">
    <location>
        <begin position="28"/>
        <end position="192"/>
    </location>
</feature>
<evidence type="ECO:0000259" key="6">
    <source>
        <dbReference type="PROSITE" id="PS51192"/>
    </source>
</evidence>
<feature type="region of interest" description="Disordered" evidence="5">
    <location>
        <begin position="806"/>
        <end position="826"/>
    </location>
</feature>
<dbReference type="CDD" id="cd18791">
    <property type="entry name" value="SF2_C_RHA"/>
    <property type="match status" value="1"/>
</dbReference>
<dbReference type="PANTHER" id="PTHR43519">
    <property type="entry name" value="ATP-DEPENDENT RNA HELICASE HRPB"/>
    <property type="match status" value="1"/>
</dbReference>
<dbReference type="GO" id="GO:0005524">
    <property type="term" value="F:ATP binding"/>
    <property type="evidence" value="ECO:0007669"/>
    <property type="project" value="UniProtKB-KW"/>
</dbReference>
<dbReference type="Pfam" id="PF00271">
    <property type="entry name" value="Helicase_C"/>
    <property type="match status" value="1"/>
</dbReference>
<dbReference type="PATRIC" id="fig|1094558.3.peg.590"/>
<dbReference type="SMART" id="SM00847">
    <property type="entry name" value="HA2"/>
    <property type="match status" value="1"/>
</dbReference>
<dbReference type="Proteomes" id="UP000008952">
    <property type="component" value="Unassembled WGS sequence"/>
</dbReference>
<evidence type="ECO:0000256" key="4">
    <source>
        <dbReference type="ARBA" id="ARBA00022840"/>
    </source>
</evidence>
<dbReference type="GO" id="GO:0004386">
    <property type="term" value="F:helicase activity"/>
    <property type="evidence" value="ECO:0007669"/>
    <property type="project" value="UniProtKB-KW"/>
</dbReference>
<gene>
    <name evidence="8" type="ORF">ME5_00533</name>
</gene>
<evidence type="ECO:0000256" key="3">
    <source>
        <dbReference type="ARBA" id="ARBA00022806"/>
    </source>
</evidence>
<dbReference type="InterPro" id="IPR049614">
    <property type="entry name" value="HrpB_DEXH"/>
</dbReference>
<name>J0QYL3_9HYPH</name>
<dbReference type="RefSeq" id="WP_008038164.1">
    <property type="nucleotide sequence ID" value="NZ_JH725147.1"/>
</dbReference>
<evidence type="ECO:0000313" key="9">
    <source>
        <dbReference type="Proteomes" id="UP000008952"/>
    </source>
</evidence>
<dbReference type="HOGENOM" id="CLU_001832_5_6_5"/>
<dbReference type="InterPro" id="IPR014001">
    <property type="entry name" value="Helicase_ATP-bd"/>
</dbReference>
<evidence type="ECO:0000259" key="7">
    <source>
        <dbReference type="PROSITE" id="PS51194"/>
    </source>
</evidence>
<dbReference type="SMART" id="SM00487">
    <property type="entry name" value="DEXDc"/>
    <property type="match status" value="1"/>
</dbReference>
<dbReference type="eggNOG" id="COG1643">
    <property type="taxonomic scope" value="Bacteria"/>
</dbReference>
<dbReference type="SMART" id="SM00490">
    <property type="entry name" value="HELICc"/>
    <property type="match status" value="1"/>
</dbReference>
<dbReference type="InterPro" id="IPR001650">
    <property type="entry name" value="Helicase_C-like"/>
</dbReference>
<keyword evidence="1" id="KW-0547">Nucleotide-binding</keyword>
<dbReference type="PANTHER" id="PTHR43519:SF1">
    <property type="entry name" value="ATP-DEPENDENT RNA HELICASE HRPB"/>
    <property type="match status" value="1"/>
</dbReference>
<organism evidence="8 9">
    <name type="scientific">Bartonella tamiae Th239</name>
    <dbReference type="NCBI Taxonomy" id="1094558"/>
    <lineage>
        <taxon>Bacteria</taxon>
        <taxon>Pseudomonadati</taxon>
        <taxon>Pseudomonadota</taxon>
        <taxon>Alphaproteobacteria</taxon>
        <taxon>Hyphomicrobiales</taxon>
        <taxon>Bartonellaceae</taxon>
        <taxon>Bartonella</taxon>
    </lineage>
</organism>
<protein>
    <submittedName>
        <fullName evidence="8">ATP-dependent helicase HrpB</fullName>
    </submittedName>
</protein>
<dbReference type="Pfam" id="PF08482">
    <property type="entry name" value="HrpB_C"/>
    <property type="match status" value="1"/>
</dbReference>
<evidence type="ECO:0000256" key="5">
    <source>
        <dbReference type="SAM" id="MobiDB-lite"/>
    </source>
</evidence>
<dbReference type="GO" id="GO:0016787">
    <property type="term" value="F:hydrolase activity"/>
    <property type="evidence" value="ECO:0007669"/>
    <property type="project" value="UniProtKB-KW"/>
</dbReference>
<accession>J0QYL3</accession>
<dbReference type="NCBIfam" id="TIGR01970">
    <property type="entry name" value="DEAH_box_HrpB"/>
    <property type="match status" value="1"/>
</dbReference>
<sequence>MSQNIPYDADNRYVAKKLPICDVLPKIDAALEQTGTCVLIAPPGAGKTTIVPLHLLKKTFKDKGKIILLEPRRLAARSAAKRMAQLLGEDVGQTVGYQMRLDSKISSKTKILVVTEGVFARMIVDDPELTDIKAVLFDEFHERSIDADFGLALALDVRQSLRPDLSMIVMSATLEGRQVANLLQNAPIIESLGRSYPVEIIYEPRKSTHSIEQAMATTIKKWLLKEEGSILAFLPGQKEIKKTATLLAPLLNTTTHLALLYGGMDLADQDQAIRRSVKGHRKIVLATSIAESSLTIDDIRIVIDSGLSRIPFYDAASSMTKLQTVKASRDSIDQRAGRAGRTMKGLAIRLWHQGQTASLPSHSHPEILSADLSNLILESTAFGIKNIENLSFLDKPPLAHISEAKSLLTRLEALDKDGHLTLIGQAMRNKALPVRLAAMLLKAEYLNLGYLAGEIAVILTERGLGGTDIDLDIRLDNFRKDTSERAKKARALIKRLTSAKYSNHHQKTAYLLMLAWPDRIAKARSQHGFFILSNGRGATLDTASPLAKAPYLVIGDISGKADNARILSAAALDEKTMQNAMHKDFITRIELDFDKETKNFKAIKRTKLGALTIHESAHSLPKGEEANNALLDVIRHHGLNILPWEKQTKALRERLDWVFRQFGKPWPDMSDKALIDGLEDWLLPFLKGDARLDTIDKKKLSDALTSLVPYALQSDLLHMAPTHFTVPTGSSIPIHYEGDIPVLSVRVQEVFGLAHHPTIAKGKIPLMIELLSPAGRPIQITRNLPLFWQGSWADVRIDMKGRYPKHPWPENPLNAPATKHVKKRYN</sequence>
<dbReference type="InterPro" id="IPR011545">
    <property type="entry name" value="DEAD/DEAH_box_helicase_dom"/>
</dbReference>
<dbReference type="InterPro" id="IPR007502">
    <property type="entry name" value="Helicase-assoc_dom"/>
</dbReference>
<evidence type="ECO:0000256" key="2">
    <source>
        <dbReference type="ARBA" id="ARBA00022801"/>
    </source>
</evidence>
<evidence type="ECO:0000256" key="1">
    <source>
        <dbReference type="ARBA" id="ARBA00022741"/>
    </source>
</evidence>
<dbReference type="InterPro" id="IPR027417">
    <property type="entry name" value="P-loop_NTPase"/>
</dbReference>
<dbReference type="OrthoDB" id="9805617at2"/>
<keyword evidence="3 8" id="KW-0347">Helicase</keyword>